<evidence type="ECO:0000256" key="1">
    <source>
        <dbReference type="ARBA" id="ARBA00000085"/>
    </source>
</evidence>
<dbReference type="Gene3D" id="6.10.340.10">
    <property type="match status" value="1"/>
</dbReference>
<keyword evidence="4" id="KW-1003">Cell membrane</keyword>
<reference evidence="15 16" key="1">
    <citation type="submission" date="2018-06" db="EMBL/GenBank/DDBJ databases">
        <authorList>
            <consortium name="Pathogen Informatics"/>
            <person name="Doyle S."/>
        </authorList>
    </citation>
    <scope>NUCLEOTIDE SEQUENCE [LARGE SCALE GENOMIC DNA]</scope>
    <source>
        <strain evidence="15 16">NCTC10736</strain>
    </source>
</reference>
<keyword evidence="11" id="KW-0175">Coiled coil</keyword>
<name>A0A380AUI7_9GAMM</name>
<dbReference type="InterPro" id="IPR003661">
    <property type="entry name" value="HisK_dim/P_dom"/>
</dbReference>
<dbReference type="InterPro" id="IPR033463">
    <property type="entry name" value="sCache_3"/>
</dbReference>
<evidence type="ECO:0000256" key="7">
    <source>
        <dbReference type="ARBA" id="ARBA00022692"/>
    </source>
</evidence>
<evidence type="ECO:0000256" key="10">
    <source>
        <dbReference type="ARBA" id="ARBA00023136"/>
    </source>
</evidence>
<evidence type="ECO:0000313" key="15">
    <source>
        <dbReference type="EMBL" id="SUI87957.1"/>
    </source>
</evidence>
<evidence type="ECO:0000256" key="5">
    <source>
        <dbReference type="ARBA" id="ARBA00022553"/>
    </source>
</evidence>
<keyword evidence="6 15" id="KW-0808">Transferase</keyword>
<gene>
    <name evidence="15" type="primary">zraS_2</name>
    <name evidence="15" type="ORF">NCTC10736_02965</name>
</gene>
<comment type="catalytic activity">
    <reaction evidence="1">
        <text>ATP + protein L-histidine = ADP + protein N-phospho-L-histidine.</text>
        <dbReference type="EC" id="2.7.13.3"/>
    </reaction>
</comment>
<dbReference type="InterPro" id="IPR036097">
    <property type="entry name" value="HisK_dim/P_sf"/>
</dbReference>
<feature type="coiled-coil region" evidence="11">
    <location>
        <begin position="422"/>
        <end position="449"/>
    </location>
</feature>
<dbReference type="SMART" id="SM00387">
    <property type="entry name" value="HATPase_c"/>
    <property type="match status" value="1"/>
</dbReference>
<dbReference type="Pfam" id="PF00672">
    <property type="entry name" value="HAMP"/>
    <property type="match status" value="1"/>
</dbReference>
<evidence type="ECO:0000256" key="8">
    <source>
        <dbReference type="ARBA" id="ARBA00022777"/>
    </source>
</evidence>
<dbReference type="SUPFAM" id="SSF103190">
    <property type="entry name" value="Sensory domain-like"/>
    <property type="match status" value="1"/>
</dbReference>
<dbReference type="PANTHER" id="PTHR43065">
    <property type="entry name" value="SENSOR HISTIDINE KINASE"/>
    <property type="match status" value="1"/>
</dbReference>
<dbReference type="EC" id="2.7.13.3" evidence="3"/>
<dbReference type="Proteomes" id="UP000255061">
    <property type="component" value="Unassembled WGS sequence"/>
</dbReference>
<dbReference type="PROSITE" id="PS50109">
    <property type="entry name" value="HIS_KIN"/>
    <property type="match status" value="1"/>
</dbReference>
<evidence type="ECO:0000256" key="11">
    <source>
        <dbReference type="SAM" id="Coils"/>
    </source>
</evidence>
<dbReference type="CDD" id="cd00082">
    <property type="entry name" value="HisKA"/>
    <property type="match status" value="1"/>
</dbReference>
<dbReference type="EMBL" id="UGYV01000001">
    <property type="protein sequence ID" value="SUI87957.1"/>
    <property type="molecule type" value="Genomic_DNA"/>
</dbReference>
<dbReference type="InterPro" id="IPR005467">
    <property type="entry name" value="His_kinase_dom"/>
</dbReference>
<dbReference type="AlphaFoldDB" id="A0A380AUI7"/>
<dbReference type="GO" id="GO:0000155">
    <property type="term" value="F:phosphorelay sensor kinase activity"/>
    <property type="evidence" value="ECO:0007669"/>
    <property type="project" value="InterPro"/>
</dbReference>
<keyword evidence="9 12" id="KW-1133">Transmembrane helix</keyword>
<dbReference type="Pfam" id="PF17202">
    <property type="entry name" value="sCache_3_3"/>
    <property type="match status" value="1"/>
</dbReference>
<evidence type="ECO:0000256" key="12">
    <source>
        <dbReference type="SAM" id="Phobius"/>
    </source>
</evidence>
<evidence type="ECO:0000256" key="3">
    <source>
        <dbReference type="ARBA" id="ARBA00012438"/>
    </source>
</evidence>
<dbReference type="InterPro" id="IPR004358">
    <property type="entry name" value="Sig_transdc_His_kin-like_C"/>
</dbReference>
<evidence type="ECO:0000259" key="13">
    <source>
        <dbReference type="PROSITE" id="PS50109"/>
    </source>
</evidence>
<dbReference type="RefSeq" id="WP_115406580.1">
    <property type="nucleotide sequence ID" value="NZ_UGYV01000001.1"/>
</dbReference>
<dbReference type="SMART" id="SM00388">
    <property type="entry name" value="HisKA"/>
    <property type="match status" value="1"/>
</dbReference>
<sequence>MSFFTHFFGVSWQQMQAKVRYRILILTLLPILLTLVSLVFITIYWNISYTGKQLFMMVKADLSVAENTLQQVQVRQENQLERVITSWAFQNDFRPILTAEKFSNKQSNLKETSINHRANLDAFLLQQKKQFHLDYLRLISVADAADDPDLRQILPKLNGLLPYSGLMVLPHERLARIDPELAVTARIPIVTTLRAQSTTQTVEGRGLLSRSLLPVPDMEGKVAWYLDGGILFNRNTWIVDHIRDLVYDKGTLPERSIGTVTIFLDDIRVSTNVPLQLSSHDEIPRRALGSIVSEEVKEKVLINGEQWINRAFVFNDWFISAYAPLEDVRGQRVGMIYTGFSEAPFIHNYLLNIIELGTILMLVLLVSGLLVYRGAYSLLLPIERIHQVVQAVQSGRNIRIGALDLDRDSELSNLAEQFDSMLDLLQSRNAQIQAAAEQLEVKVAERTRRLHDKTLELQSNVALLNETRQQLVTNEKLTALGELTAGIAHEINNPTAVILGNMELLRYELGDNADVVKEEIDLVIQQVGRITTIIRSLLQYSRPGEFNAPLEMHNMTAIIEEMLVLVRHSIQKQEVVLITELNATCPVQVNKPQLLQVLINLVVNAAHAMDGKGRIWIRTYDWLQQGVLIGVKIEVEDEGTGISPEQLGRIFDPFYTTRKDGTGLGLSLSYGIIKRIGGTIEVSSILGKGSLFTMGLYREAKEERQNNPYEGLHFAGNYNEMSGE</sequence>
<dbReference type="InterPro" id="IPR003594">
    <property type="entry name" value="HATPase_dom"/>
</dbReference>
<dbReference type="Pfam" id="PF02518">
    <property type="entry name" value="HATPase_c"/>
    <property type="match status" value="1"/>
</dbReference>
<evidence type="ECO:0000256" key="4">
    <source>
        <dbReference type="ARBA" id="ARBA00022475"/>
    </source>
</evidence>
<evidence type="ECO:0000256" key="6">
    <source>
        <dbReference type="ARBA" id="ARBA00022679"/>
    </source>
</evidence>
<dbReference type="SUPFAM" id="SSF55874">
    <property type="entry name" value="ATPase domain of HSP90 chaperone/DNA topoisomerase II/histidine kinase"/>
    <property type="match status" value="1"/>
</dbReference>
<proteinExistence type="predicted"/>
<evidence type="ECO:0000313" key="16">
    <source>
        <dbReference type="Proteomes" id="UP000255061"/>
    </source>
</evidence>
<accession>A0A380AUI7</accession>
<dbReference type="PANTHER" id="PTHR43065:SF22">
    <property type="entry name" value="HISTIDINE KINASE"/>
    <property type="match status" value="1"/>
</dbReference>
<dbReference type="SUPFAM" id="SSF47384">
    <property type="entry name" value="Homodimeric domain of signal transducing histidine kinase"/>
    <property type="match status" value="1"/>
</dbReference>
<feature type="transmembrane region" description="Helical" evidence="12">
    <location>
        <begin position="21"/>
        <end position="45"/>
    </location>
</feature>
<protein>
    <recommendedName>
        <fullName evidence="3">histidine kinase</fullName>
        <ecNumber evidence="3">2.7.13.3</ecNumber>
    </recommendedName>
</protein>
<feature type="transmembrane region" description="Helical" evidence="12">
    <location>
        <begin position="349"/>
        <end position="372"/>
    </location>
</feature>
<keyword evidence="5" id="KW-0597">Phosphoprotein</keyword>
<dbReference type="GO" id="GO:0005886">
    <property type="term" value="C:plasma membrane"/>
    <property type="evidence" value="ECO:0007669"/>
    <property type="project" value="UniProtKB-SubCell"/>
</dbReference>
<dbReference type="PRINTS" id="PR00344">
    <property type="entry name" value="BCTRLSENSOR"/>
</dbReference>
<evidence type="ECO:0000256" key="9">
    <source>
        <dbReference type="ARBA" id="ARBA00022989"/>
    </source>
</evidence>
<keyword evidence="7 12" id="KW-0812">Transmembrane</keyword>
<organism evidence="15 16">
    <name type="scientific">Shewanella morhuae</name>
    <dbReference type="NCBI Taxonomy" id="365591"/>
    <lineage>
        <taxon>Bacteria</taxon>
        <taxon>Pseudomonadati</taxon>
        <taxon>Pseudomonadota</taxon>
        <taxon>Gammaproteobacteria</taxon>
        <taxon>Alteromonadales</taxon>
        <taxon>Shewanellaceae</taxon>
        <taxon>Shewanella</taxon>
    </lineage>
</organism>
<dbReference type="Gene3D" id="3.30.565.10">
    <property type="entry name" value="Histidine kinase-like ATPase, C-terminal domain"/>
    <property type="match status" value="1"/>
</dbReference>
<dbReference type="PROSITE" id="PS50885">
    <property type="entry name" value="HAMP"/>
    <property type="match status" value="1"/>
</dbReference>
<dbReference type="Gene3D" id="1.10.287.130">
    <property type="match status" value="1"/>
</dbReference>
<keyword evidence="8" id="KW-0418">Kinase</keyword>
<comment type="subcellular location">
    <subcellularLocation>
        <location evidence="2">Cell membrane</location>
        <topology evidence="2">Multi-pass membrane protein</topology>
    </subcellularLocation>
</comment>
<dbReference type="InterPro" id="IPR029151">
    <property type="entry name" value="Sensor-like_sf"/>
</dbReference>
<evidence type="ECO:0000256" key="2">
    <source>
        <dbReference type="ARBA" id="ARBA00004651"/>
    </source>
</evidence>
<evidence type="ECO:0000259" key="14">
    <source>
        <dbReference type="PROSITE" id="PS50885"/>
    </source>
</evidence>
<feature type="domain" description="HAMP" evidence="14">
    <location>
        <begin position="376"/>
        <end position="430"/>
    </location>
</feature>
<keyword evidence="10 12" id="KW-0472">Membrane</keyword>
<dbReference type="Pfam" id="PF00512">
    <property type="entry name" value="HisKA"/>
    <property type="match status" value="1"/>
</dbReference>
<feature type="domain" description="Histidine kinase" evidence="13">
    <location>
        <begin position="486"/>
        <end position="700"/>
    </location>
</feature>
<dbReference type="InterPro" id="IPR036890">
    <property type="entry name" value="HATPase_C_sf"/>
</dbReference>
<dbReference type="InterPro" id="IPR003660">
    <property type="entry name" value="HAMP_dom"/>
</dbReference>